<protein>
    <recommendedName>
        <fullName evidence="4">Dipeptidyl-peptidase IV</fullName>
    </recommendedName>
</protein>
<evidence type="ECO:0000313" key="2">
    <source>
        <dbReference type="EMBL" id="OFI07027.1"/>
    </source>
</evidence>
<feature type="transmembrane region" description="Helical" evidence="1">
    <location>
        <begin position="7"/>
        <end position="25"/>
    </location>
</feature>
<keyword evidence="3" id="KW-1185">Reference proteome</keyword>
<keyword evidence="1" id="KW-0472">Membrane</keyword>
<name>A0A1E8F0R7_9CLOT</name>
<sequence>MKIFKRIFIWSLISLAIQLGGLYYIENYILSTQTSVKIKKVEKNIANKVPDAEIIVPDGAEGISASFDAKYLAYYEDDSLKVVNTRDGNVETVDFDEGVEISFYKWLPDRDRILIAEKHIKDEDIDEKGFKLSYYDVAKSAKEEIKDITWAGNSSEVSDIQVSTLTNIICVKVSHNELNSKIYWINIMKEMRKIKTKSSNIGNMRVLPHEDRLIYEDLNSNNVYATNIGKISIEGIDNTCLIGVDNSDRVYVGQVVDNNIVKIFYGKLNEDTIKWNNIALQEPVNKEKIYVLEDGHIYVNDNLKGIIKEISNGKQTAYKGTFLQLYNKGVVSISEGKLVKTPFN</sequence>
<evidence type="ECO:0000313" key="3">
    <source>
        <dbReference type="Proteomes" id="UP000175744"/>
    </source>
</evidence>
<keyword evidence="1" id="KW-0812">Transmembrane</keyword>
<comment type="caution">
    <text evidence="2">The sequence shown here is derived from an EMBL/GenBank/DDBJ whole genome shotgun (WGS) entry which is preliminary data.</text>
</comment>
<dbReference type="EMBL" id="LZFO01000006">
    <property type="protein sequence ID" value="OFI07027.1"/>
    <property type="molecule type" value="Genomic_DNA"/>
</dbReference>
<gene>
    <name evidence="2" type="ORF">CLOACE_06130</name>
</gene>
<dbReference type="RefSeq" id="WP_070109575.1">
    <property type="nucleotide sequence ID" value="NZ_LZFO01000006.1"/>
</dbReference>
<organism evidence="2 3">
    <name type="scientific">Clostridium acetireducens DSM 10703</name>
    <dbReference type="NCBI Taxonomy" id="1121290"/>
    <lineage>
        <taxon>Bacteria</taxon>
        <taxon>Bacillati</taxon>
        <taxon>Bacillota</taxon>
        <taxon>Clostridia</taxon>
        <taxon>Eubacteriales</taxon>
        <taxon>Clostridiaceae</taxon>
        <taxon>Clostridium</taxon>
    </lineage>
</organism>
<evidence type="ECO:0008006" key="4">
    <source>
        <dbReference type="Google" id="ProtNLM"/>
    </source>
</evidence>
<accession>A0A1E8F0R7</accession>
<dbReference type="Gene3D" id="2.130.10.120">
    <property type="entry name" value="Prolyl oligopeptidase, N-terminal domain"/>
    <property type="match status" value="1"/>
</dbReference>
<proteinExistence type="predicted"/>
<evidence type="ECO:0000256" key="1">
    <source>
        <dbReference type="SAM" id="Phobius"/>
    </source>
</evidence>
<dbReference type="AlphaFoldDB" id="A0A1E8F0R7"/>
<keyword evidence="1" id="KW-1133">Transmembrane helix</keyword>
<dbReference type="OrthoDB" id="1630871at2"/>
<dbReference type="STRING" id="1121290.CLAOCE_06130"/>
<reference evidence="2 3" key="1">
    <citation type="submission" date="2016-06" db="EMBL/GenBank/DDBJ databases">
        <title>Genome sequence of Clostridium acetireducens DSM 10703.</title>
        <authorList>
            <person name="Poehlein A."/>
            <person name="Fluechter S."/>
            <person name="Duerre P."/>
            <person name="Daniel R."/>
        </authorList>
    </citation>
    <scope>NUCLEOTIDE SEQUENCE [LARGE SCALE GENOMIC DNA]</scope>
    <source>
        <strain evidence="2 3">DSM 10703</strain>
    </source>
</reference>
<dbReference type="SUPFAM" id="SSF82171">
    <property type="entry name" value="DPP6 N-terminal domain-like"/>
    <property type="match status" value="1"/>
</dbReference>
<dbReference type="Proteomes" id="UP000175744">
    <property type="component" value="Unassembled WGS sequence"/>
</dbReference>